<comment type="caution">
    <text evidence="3">The sequence shown here is derived from an EMBL/GenBank/DDBJ whole genome shotgun (WGS) entry which is preliminary data.</text>
</comment>
<feature type="transmembrane region" description="Helical" evidence="2">
    <location>
        <begin position="16"/>
        <end position="36"/>
    </location>
</feature>
<keyword evidence="2" id="KW-0472">Membrane</keyword>
<keyword evidence="2" id="KW-1133">Transmembrane helix</keyword>
<dbReference type="EMBL" id="LCTW02000065">
    <property type="protein sequence ID" value="KXX80239.1"/>
    <property type="molecule type" value="Genomic_DNA"/>
</dbReference>
<feature type="compositionally biased region" description="Basic and acidic residues" evidence="1">
    <location>
        <begin position="384"/>
        <end position="402"/>
    </location>
</feature>
<dbReference type="AlphaFoldDB" id="A0A175W9T7"/>
<name>A0A175W9T7_9PEZI</name>
<feature type="transmembrane region" description="Helical" evidence="2">
    <location>
        <begin position="172"/>
        <end position="195"/>
    </location>
</feature>
<proteinExistence type="predicted"/>
<feature type="transmembrane region" description="Helical" evidence="2">
    <location>
        <begin position="251"/>
        <end position="274"/>
    </location>
</feature>
<protein>
    <submittedName>
        <fullName evidence="3">Uncharacterized protein</fullName>
    </submittedName>
</protein>
<keyword evidence="2" id="KW-0812">Transmembrane</keyword>
<feature type="region of interest" description="Disordered" evidence="1">
    <location>
        <begin position="342"/>
        <end position="415"/>
    </location>
</feature>
<feature type="transmembrane region" description="Helical" evidence="2">
    <location>
        <begin position="300"/>
        <end position="318"/>
    </location>
</feature>
<feature type="transmembrane region" description="Helical" evidence="2">
    <location>
        <begin position="141"/>
        <end position="160"/>
    </location>
</feature>
<evidence type="ECO:0000313" key="3">
    <source>
        <dbReference type="EMBL" id="KXX80239.1"/>
    </source>
</evidence>
<evidence type="ECO:0000256" key="2">
    <source>
        <dbReference type="SAM" id="Phobius"/>
    </source>
</evidence>
<keyword evidence="4" id="KW-1185">Reference proteome</keyword>
<dbReference type="Proteomes" id="UP000078237">
    <property type="component" value="Unassembled WGS sequence"/>
</dbReference>
<evidence type="ECO:0000313" key="4">
    <source>
        <dbReference type="Proteomes" id="UP000078237"/>
    </source>
</evidence>
<organism evidence="3 4">
    <name type="scientific">Madurella mycetomatis</name>
    <dbReference type="NCBI Taxonomy" id="100816"/>
    <lineage>
        <taxon>Eukaryota</taxon>
        <taxon>Fungi</taxon>
        <taxon>Dikarya</taxon>
        <taxon>Ascomycota</taxon>
        <taxon>Pezizomycotina</taxon>
        <taxon>Sordariomycetes</taxon>
        <taxon>Sordariomycetidae</taxon>
        <taxon>Sordariales</taxon>
        <taxon>Sordariales incertae sedis</taxon>
        <taxon>Madurella</taxon>
    </lineage>
</organism>
<feature type="transmembrane region" description="Helical" evidence="2">
    <location>
        <begin position="107"/>
        <end position="129"/>
    </location>
</feature>
<gene>
    <name evidence="3" type="ORF">MMYC01_203573</name>
</gene>
<feature type="compositionally biased region" description="Polar residues" evidence="1">
    <location>
        <begin position="350"/>
        <end position="359"/>
    </location>
</feature>
<reference evidence="3 4" key="1">
    <citation type="journal article" date="2016" name="Genome Announc.">
        <title>Genome Sequence of Madurella mycetomatis mm55, Isolated from a Human Mycetoma Case in Sudan.</title>
        <authorList>
            <person name="Smit S."/>
            <person name="Derks M.F."/>
            <person name="Bervoets S."/>
            <person name="Fahal A."/>
            <person name="van Leeuwen W."/>
            <person name="van Belkum A."/>
            <person name="van de Sande W.W."/>
        </authorList>
    </citation>
    <scope>NUCLEOTIDE SEQUENCE [LARGE SCALE GENOMIC DNA]</scope>
    <source>
        <strain evidence="4">mm55</strain>
    </source>
</reference>
<feature type="transmembrane region" description="Helical" evidence="2">
    <location>
        <begin position="43"/>
        <end position="60"/>
    </location>
</feature>
<sequence>MAVQLPPGAVSHAAGILFYSFVCLAIGLLLLWLVWVHNERKSYIAMLGSFMALHTVASIIQQVHTIVLWRDIKTSQHKNIVANVGNPELNITGASTGLDLVLFYIQYYAYNVESMLVLFWAVELANSVFQLRFSKMYRFHASIAAKATAVVVPAVQMVLLRFSGVQHSTAGFMALADAIMIACFAAGSLVLFAILARYFHSRITLASWNVRYGRFSGSGTNGTRSGTCFDAPHAPHAPPAPRRKLIYDNWLVLRFTVAFIALSLFQLVIIVFQLRAANTNDAKNIPPEPDLGADRAKGDFALFVPGVSAGLLNFLVFGTTRTFRDYMWASFVPRKLREKVEARARRGRTMSASVTGQRQPQRRGVDTDEEAGDGGVALQLQSMGRKDWDGDVPNARKGDEWPILKPTSPELSSRR</sequence>
<dbReference type="VEuPathDB" id="FungiDB:MMYC01_203573"/>
<dbReference type="OrthoDB" id="5287295at2759"/>
<evidence type="ECO:0000256" key="1">
    <source>
        <dbReference type="SAM" id="MobiDB-lite"/>
    </source>
</evidence>
<accession>A0A175W9T7</accession>